<dbReference type="SMART" id="SM00248">
    <property type="entry name" value="ANK"/>
    <property type="match status" value="2"/>
</dbReference>
<gene>
    <name evidence="2" type="ORF">KHLLAP_LOCUS4892</name>
</gene>
<reference evidence="2" key="1">
    <citation type="submission" date="2023-10" db="EMBL/GenBank/DDBJ databases">
        <authorList>
            <person name="Hackl T."/>
        </authorList>
    </citation>
    <scope>NUCLEOTIDE SEQUENCE</scope>
</reference>
<dbReference type="AlphaFoldDB" id="A0AAI8YH00"/>
<dbReference type="SUPFAM" id="SSF48403">
    <property type="entry name" value="Ankyrin repeat"/>
    <property type="match status" value="1"/>
</dbReference>
<dbReference type="PROSITE" id="PS50088">
    <property type="entry name" value="ANK_REPEAT"/>
    <property type="match status" value="1"/>
</dbReference>
<evidence type="ECO:0000313" key="2">
    <source>
        <dbReference type="EMBL" id="CAJ2504424.1"/>
    </source>
</evidence>
<feature type="repeat" description="ANK" evidence="1">
    <location>
        <begin position="272"/>
        <end position="315"/>
    </location>
</feature>
<sequence length="326" mass="35719">MNFNNFGDSLHMALKSQEEIVRSGISSVHEAIMTMSSVSSPDTRAMLDMVRDIKGLLIDTSSRKNGHSTEIVGGSASPQSDISADDGLTQSIERLSGLIHEKDRAVDTFADADPQAENIIQDLRAILDSAWKQGHIIRQIRDVSAGLTNSTINQIEARSELQRSGRDFGQLELVVNPRSQSAQKRPHVRITHKSHTHTALDIPLSTVSHRVSLRLAWHPDSVGYFAHINEFKCADGLPPFLRVCSNEDKGYTKDALGALLDSGADIHARDHHGETCLHLCLYNLNVTYSAASNGGDYSAIKFLVEKGADVNARNAADEHPRILSIQ</sequence>
<dbReference type="InterPro" id="IPR002110">
    <property type="entry name" value="Ankyrin_rpt"/>
</dbReference>
<keyword evidence="3" id="KW-1185">Reference proteome</keyword>
<dbReference type="EMBL" id="CAUWAG010000006">
    <property type="protein sequence ID" value="CAJ2504424.1"/>
    <property type="molecule type" value="Genomic_DNA"/>
</dbReference>
<comment type="caution">
    <text evidence="2">The sequence shown here is derived from an EMBL/GenBank/DDBJ whole genome shotgun (WGS) entry which is preliminary data.</text>
</comment>
<organism evidence="2 3">
    <name type="scientific">Anthostomella pinea</name>
    <dbReference type="NCBI Taxonomy" id="933095"/>
    <lineage>
        <taxon>Eukaryota</taxon>
        <taxon>Fungi</taxon>
        <taxon>Dikarya</taxon>
        <taxon>Ascomycota</taxon>
        <taxon>Pezizomycotina</taxon>
        <taxon>Sordariomycetes</taxon>
        <taxon>Xylariomycetidae</taxon>
        <taxon>Xylariales</taxon>
        <taxon>Xylariaceae</taxon>
        <taxon>Anthostomella</taxon>
    </lineage>
</organism>
<accession>A0AAI8YH00</accession>
<dbReference type="InterPro" id="IPR036770">
    <property type="entry name" value="Ankyrin_rpt-contain_sf"/>
</dbReference>
<proteinExistence type="predicted"/>
<evidence type="ECO:0000256" key="1">
    <source>
        <dbReference type="PROSITE-ProRule" id="PRU00023"/>
    </source>
</evidence>
<protein>
    <submittedName>
        <fullName evidence="2">Uu.00g118180.m01.CDS01</fullName>
    </submittedName>
</protein>
<keyword evidence="1" id="KW-0040">ANK repeat</keyword>
<evidence type="ECO:0000313" key="3">
    <source>
        <dbReference type="Proteomes" id="UP001295740"/>
    </source>
</evidence>
<dbReference type="Proteomes" id="UP001295740">
    <property type="component" value="Unassembled WGS sequence"/>
</dbReference>
<dbReference type="Gene3D" id="1.25.40.20">
    <property type="entry name" value="Ankyrin repeat-containing domain"/>
    <property type="match status" value="1"/>
</dbReference>
<name>A0AAI8YH00_9PEZI</name>
<dbReference type="Pfam" id="PF00023">
    <property type="entry name" value="Ank"/>
    <property type="match status" value="1"/>
</dbReference>